<evidence type="ECO:0000256" key="4">
    <source>
        <dbReference type="ARBA" id="ARBA00023136"/>
    </source>
</evidence>
<dbReference type="PANTHER" id="PTHR46726">
    <property type="entry name" value="TWO PORE CHANNEL 3"/>
    <property type="match status" value="1"/>
</dbReference>
<feature type="transmembrane region" description="Helical" evidence="5">
    <location>
        <begin position="491"/>
        <end position="510"/>
    </location>
</feature>
<feature type="domain" description="EF-hand" evidence="6">
    <location>
        <begin position="264"/>
        <end position="299"/>
    </location>
</feature>
<dbReference type="EMBL" id="GL349461">
    <property type="protein sequence ID" value="KNC50352.1"/>
    <property type="molecule type" value="Genomic_DNA"/>
</dbReference>
<dbReference type="PANTHER" id="PTHR46726:SF1">
    <property type="entry name" value="TWO-PORE CALCIUM CHANNEL 3"/>
    <property type="match status" value="1"/>
</dbReference>
<dbReference type="GO" id="GO:0016020">
    <property type="term" value="C:membrane"/>
    <property type="evidence" value="ECO:0007669"/>
    <property type="project" value="UniProtKB-SubCell"/>
</dbReference>
<dbReference type="OMA" id="EVVFDMY"/>
<dbReference type="InterPro" id="IPR027359">
    <property type="entry name" value="Volt_channel_dom_sf"/>
</dbReference>
<accession>A0A0L0DDC3</accession>
<sequence>MDVLRACVLVDDAVHRRNYGQSLEASALRRYVIYQSGVVQWMLRLVVVVNLSLVLFEKPAVVAPFPAWLLLAIEAATLAVFAGQLAWIGSFVRLDRRLSSDPKHVGLALVILVTALDMAGWLIYGWRFTRILRVYFISYNSKFIRSAIRDIRRTIPAVLDVIVLLFFFIAVYSVFCTVLFLPLQDDVGYFASFWTGFTSMYVLRTTANFPDVMMPFYSQNRLAALVFIVFLCIATYLLTSLVLAVIYNKYRNHMKDEEALALALQRDALSQAFALLDADCRGSLDIDQWCVMMALLRPRFSLAKVHLLFRVLTSGGSAMHRHQFFNIVHLLNMHIETETPSHHYTWDPAMFAATASPTASLLSSLLGPALSHASRVRAASSRQGRAASLASLRSTASTTTSSRTTVQGSSSVTMRRLRALVQSRLFAYTVDALIVLNVVLVAVEVSSQRRHIPQEERTSEMVFSGLFFLEAVCKISAFGADFYFADGWNRFDFLLVSLTLSDIVVSLAFSSFFNNVFRYLLLLRVIRLWTTMGEIKRYRVLMSTLWQLLPALATYAVVQFMVFFVYAILGMALFGGLIHDGNPDLAGTVFADSGYFLNSFNDVGYAYVTLFELMVVNNWHVIAEGYVAASGTEAAWLYFISFNVIGALIIINIVIAFILEAFIIQWELNESRSKTPLENELESFVLNHHQYMAQFSQVSPESSTGTPDVVWSVKANHNIAYFLQHMFSAELAAEEAASEMFVLPNDVGASLRLHH</sequence>
<protein>
    <submittedName>
        <fullName evidence="7">Two-pore calcium channel 3</fullName>
    </submittedName>
</protein>
<feature type="transmembrane region" description="Helical" evidence="5">
    <location>
        <begin position="104"/>
        <end position="124"/>
    </location>
</feature>
<feature type="transmembrane region" description="Helical" evidence="5">
    <location>
        <begin position="552"/>
        <end position="578"/>
    </location>
</feature>
<dbReference type="PROSITE" id="PS50222">
    <property type="entry name" value="EF_HAND_2"/>
    <property type="match status" value="1"/>
</dbReference>
<evidence type="ECO:0000313" key="7">
    <source>
        <dbReference type="EMBL" id="KNC50352.1"/>
    </source>
</evidence>
<dbReference type="GeneID" id="25565912"/>
<comment type="subcellular location">
    <subcellularLocation>
        <location evidence="1">Membrane</location>
        <topology evidence="1">Multi-pass membrane protein</topology>
    </subcellularLocation>
</comment>
<evidence type="ECO:0000256" key="1">
    <source>
        <dbReference type="ARBA" id="ARBA00004141"/>
    </source>
</evidence>
<feature type="transmembrane region" description="Helical" evidence="5">
    <location>
        <begin position="157"/>
        <end position="181"/>
    </location>
</feature>
<evidence type="ECO:0000256" key="3">
    <source>
        <dbReference type="ARBA" id="ARBA00022989"/>
    </source>
</evidence>
<dbReference type="Gene3D" id="1.10.287.70">
    <property type="match status" value="2"/>
</dbReference>
<feature type="transmembrane region" description="Helical" evidence="5">
    <location>
        <begin position="636"/>
        <end position="664"/>
    </location>
</feature>
<dbReference type="OrthoDB" id="10068803at2759"/>
<dbReference type="Gene3D" id="1.20.120.350">
    <property type="entry name" value="Voltage-gated potassium channels. Chain C"/>
    <property type="match status" value="1"/>
</dbReference>
<dbReference type="GO" id="GO:0005509">
    <property type="term" value="F:calcium ion binding"/>
    <property type="evidence" value="ECO:0007669"/>
    <property type="project" value="InterPro"/>
</dbReference>
<evidence type="ECO:0000259" key="6">
    <source>
        <dbReference type="PROSITE" id="PS50222"/>
    </source>
</evidence>
<keyword evidence="2 5" id="KW-0812">Transmembrane</keyword>
<dbReference type="SUPFAM" id="SSF47473">
    <property type="entry name" value="EF-hand"/>
    <property type="match status" value="1"/>
</dbReference>
<dbReference type="GO" id="GO:0005216">
    <property type="term" value="F:monoatomic ion channel activity"/>
    <property type="evidence" value="ECO:0007669"/>
    <property type="project" value="InterPro"/>
</dbReference>
<dbReference type="SUPFAM" id="SSF81324">
    <property type="entry name" value="Voltage-gated potassium channels"/>
    <property type="match status" value="2"/>
</dbReference>
<proteinExistence type="predicted"/>
<evidence type="ECO:0000256" key="2">
    <source>
        <dbReference type="ARBA" id="ARBA00022692"/>
    </source>
</evidence>
<feature type="transmembrane region" description="Helical" evidence="5">
    <location>
        <begin position="463"/>
        <end position="484"/>
    </location>
</feature>
<dbReference type="InterPro" id="IPR005821">
    <property type="entry name" value="Ion_trans_dom"/>
</dbReference>
<reference evidence="7 8" key="1">
    <citation type="submission" date="2010-05" db="EMBL/GenBank/DDBJ databases">
        <title>The Genome Sequence of Thecamonas trahens ATCC 50062.</title>
        <authorList>
            <consortium name="The Broad Institute Genome Sequencing Platform"/>
            <person name="Russ C."/>
            <person name="Cuomo C."/>
            <person name="Shea T."/>
            <person name="Young S.K."/>
            <person name="Zeng Q."/>
            <person name="Koehrsen M."/>
            <person name="Haas B."/>
            <person name="Borodovsky M."/>
            <person name="Guigo R."/>
            <person name="Alvarado L."/>
            <person name="Berlin A."/>
            <person name="Bochicchio J."/>
            <person name="Borenstein D."/>
            <person name="Chapman S."/>
            <person name="Chen Z."/>
            <person name="Freedman E."/>
            <person name="Gellesch M."/>
            <person name="Goldberg J."/>
            <person name="Griggs A."/>
            <person name="Gujja S."/>
            <person name="Heilman E."/>
            <person name="Heiman D."/>
            <person name="Hepburn T."/>
            <person name="Howarth C."/>
            <person name="Jen D."/>
            <person name="Larson L."/>
            <person name="Mehta T."/>
            <person name="Park D."/>
            <person name="Pearson M."/>
            <person name="Roberts A."/>
            <person name="Saif S."/>
            <person name="Shenoy N."/>
            <person name="Sisk P."/>
            <person name="Stolte C."/>
            <person name="Sykes S."/>
            <person name="Thomson T."/>
            <person name="Walk T."/>
            <person name="White J."/>
            <person name="Yandava C."/>
            <person name="Burger G."/>
            <person name="Gray M.W."/>
            <person name="Holland P.W.H."/>
            <person name="King N."/>
            <person name="Lang F.B.F."/>
            <person name="Roger A.J."/>
            <person name="Ruiz-Trillo I."/>
            <person name="Lander E."/>
            <person name="Nusbaum C."/>
        </authorList>
    </citation>
    <scope>NUCLEOTIDE SEQUENCE [LARGE SCALE GENOMIC DNA]</scope>
    <source>
        <strain evidence="7 8">ATCC 50062</strain>
    </source>
</reference>
<feature type="transmembrane region" description="Helical" evidence="5">
    <location>
        <begin position="222"/>
        <end position="247"/>
    </location>
</feature>
<gene>
    <name evidence="7" type="ORF">AMSG_06840</name>
</gene>
<dbReference type="InterPro" id="IPR011992">
    <property type="entry name" value="EF-hand-dom_pair"/>
</dbReference>
<name>A0A0L0DDC3_THETB</name>
<dbReference type="InterPro" id="IPR002048">
    <property type="entry name" value="EF_hand_dom"/>
</dbReference>
<keyword evidence="4 5" id="KW-0472">Membrane</keyword>
<dbReference type="AlphaFoldDB" id="A0A0L0DDC3"/>
<organism evidence="7 8">
    <name type="scientific">Thecamonas trahens ATCC 50062</name>
    <dbReference type="NCBI Taxonomy" id="461836"/>
    <lineage>
        <taxon>Eukaryota</taxon>
        <taxon>Apusozoa</taxon>
        <taxon>Apusomonadida</taxon>
        <taxon>Apusomonadidae</taxon>
        <taxon>Thecamonas</taxon>
    </lineage>
</organism>
<dbReference type="Proteomes" id="UP000054408">
    <property type="component" value="Unassembled WGS sequence"/>
</dbReference>
<keyword evidence="8" id="KW-1185">Reference proteome</keyword>
<dbReference type="RefSeq" id="XP_013756896.1">
    <property type="nucleotide sequence ID" value="XM_013901442.1"/>
</dbReference>
<feature type="transmembrane region" description="Helical" evidence="5">
    <location>
        <begin position="425"/>
        <end position="443"/>
    </location>
</feature>
<evidence type="ECO:0000313" key="8">
    <source>
        <dbReference type="Proteomes" id="UP000054408"/>
    </source>
</evidence>
<feature type="transmembrane region" description="Helical" evidence="5">
    <location>
        <begin position="68"/>
        <end position="92"/>
    </location>
</feature>
<keyword evidence="3 5" id="KW-1133">Transmembrane helix</keyword>
<dbReference type="STRING" id="461836.A0A0L0DDC3"/>
<evidence type="ECO:0000256" key="5">
    <source>
        <dbReference type="SAM" id="Phobius"/>
    </source>
</evidence>
<dbReference type="eggNOG" id="KOG2301">
    <property type="taxonomic scope" value="Eukaryota"/>
</dbReference>
<feature type="transmembrane region" description="Helical" evidence="5">
    <location>
        <begin position="38"/>
        <end position="56"/>
    </location>
</feature>
<dbReference type="Pfam" id="PF00520">
    <property type="entry name" value="Ion_trans"/>
    <property type="match status" value="2"/>
</dbReference>